<feature type="transmembrane region" description="Helical" evidence="2">
    <location>
        <begin position="122"/>
        <end position="146"/>
    </location>
</feature>
<gene>
    <name evidence="3" type="ORF">ATO9_21500</name>
</gene>
<comment type="caution">
    <text evidence="3">The sequence shown here is derived from an EMBL/GenBank/DDBJ whole genome shotgun (WGS) entry which is preliminary data.</text>
</comment>
<accession>A0A0A0E9U7</accession>
<evidence type="ECO:0000256" key="1">
    <source>
        <dbReference type="PROSITE-ProRule" id="PRU00339"/>
    </source>
</evidence>
<dbReference type="InterPro" id="IPR011990">
    <property type="entry name" value="TPR-like_helical_dom_sf"/>
</dbReference>
<dbReference type="SUPFAM" id="SSF48452">
    <property type="entry name" value="TPR-like"/>
    <property type="match status" value="1"/>
</dbReference>
<sequence>MFFRRSASADELSDEVARLLASDRFAKSSVLSNLLTFLHERSIAAPGEVTTEYLIAQDLLDRGADFDPKVDPIVRVRIRRLREALEAYYADHPGPVRVTIPPRSYDLKLKIEEKRHSDPRTLAAIGGSLLAALATIAIGIAAYSYFLRPIKDGYPVIKIFSVQNLTGDESLDIFQFGLQRQLGSDLQKFGKFRVLIMSDNSLDLDADYTLRSNLLALGDELDLSIRLETASDETLVYGDRFRGPVFGQDYYETIRAISRTITGQIAGQGGPMMRQEDAEDTQGELTQASLLPRIGVGRDVFRCIVLKDRFFDDYDPEAFRRAYRCFEQVLPNIGDDPIALTSWGTLIFHAVPEFNLMRTEALSPDMLWREDTVADAARSIAERFPHSPDAFLLLGSVQNARGQLQEAEISLRQAVELNPGNSTGHAVLSYLYLSQEKFASSIASAEVAIRLSADPQSFIHLPIVISALVLGDDDRAIKAGKAYVAKRTGNGATAIRLIVARLENDRAEIARLTPIVQEMDAPMELYALFLRGEQTREAIREALPEADLGEPPTDP</sequence>
<evidence type="ECO:0000313" key="3">
    <source>
        <dbReference type="EMBL" id="KGM46828.1"/>
    </source>
</evidence>
<dbReference type="EMBL" id="AQQX01000019">
    <property type="protein sequence ID" value="KGM46828.1"/>
    <property type="molecule type" value="Genomic_DNA"/>
</dbReference>
<dbReference type="Gene3D" id="1.25.40.10">
    <property type="entry name" value="Tetratricopeptide repeat domain"/>
    <property type="match status" value="1"/>
</dbReference>
<feature type="repeat" description="TPR" evidence="1">
    <location>
        <begin position="388"/>
        <end position="421"/>
    </location>
</feature>
<keyword evidence="4" id="KW-1185">Reference proteome</keyword>
<dbReference type="eggNOG" id="COG5616">
    <property type="taxonomic scope" value="Bacteria"/>
</dbReference>
<evidence type="ECO:0000256" key="2">
    <source>
        <dbReference type="SAM" id="Phobius"/>
    </source>
</evidence>
<dbReference type="PROSITE" id="PS50005">
    <property type="entry name" value="TPR"/>
    <property type="match status" value="1"/>
</dbReference>
<keyword evidence="2" id="KW-1133">Transmembrane helix</keyword>
<organism evidence="3 4">
    <name type="scientific">Pseudooceanicola atlanticus</name>
    <dbReference type="NCBI Taxonomy" id="1461694"/>
    <lineage>
        <taxon>Bacteria</taxon>
        <taxon>Pseudomonadati</taxon>
        <taxon>Pseudomonadota</taxon>
        <taxon>Alphaproteobacteria</taxon>
        <taxon>Rhodobacterales</taxon>
        <taxon>Paracoccaceae</taxon>
        <taxon>Pseudooceanicola</taxon>
    </lineage>
</organism>
<dbReference type="STRING" id="1461694.ATO9_21500"/>
<reference evidence="3 4" key="1">
    <citation type="journal article" date="2015" name="Antonie Van Leeuwenhoek">
        <title>Pseudooceanicola atlanticus gen. nov. sp. nov., isolated from surface seawater of the Atlantic Ocean and reclassification of Oceanicola batsensis, Oceanicola marinus, Oceanicola nitratireducens, Oceanicola nanhaiensis, Oceanicola antarcticus and Oceanicola flagellatus, as Pseudooceanicola batsensis comb. nov., Pseudooceanicola marinus comb. nov., Pseudooceanicola nitratireducens comb. nov., Pseudooceanicola nanhaiensis comb. nov., Pseudooceanicola antarcticus comb. nov., and Pseudooceanicola flagellatus comb. nov.</title>
        <authorList>
            <person name="Lai Q."/>
            <person name="Li G."/>
            <person name="Liu X."/>
            <person name="Du Y."/>
            <person name="Sun F."/>
            <person name="Shao Z."/>
        </authorList>
    </citation>
    <scope>NUCLEOTIDE SEQUENCE [LARGE SCALE GENOMIC DNA]</scope>
    <source>
        <strain evidence="3 4">22II-s11g</strain>
    </source>
</reference>
<keyword evidence="2" id="KW-0472">Membrane</keyword>
<keyword evidence="2" id="KW-0812">Transmembrane</keyword>
<dbReference type="SMART" id="SM00028">
    <property type="entry name" value="TPR"/>
    <property type="match status" value="1"/>
</dbReference>
<evidence type="ECO:0000313" key="4">
    <source>
        <dbReference type="Proteomes" id="UP000030004"/>
    </source>
</evidence>
<keyword evidence="1" id="KW-0802">TPR repeat</keyword>
<name>A0A0A0E9U7_9RHOB</name>
<proteinExistence type="predicted"/>
<dbReference type="Proteomes" id="UP000030004">
    <property type="component" value="Unassembled WGS sequence"/>
</dbReference>
<dbReference type="InterPro" id="IPR019734">
    <property type="entry name" value="TPR_rpt"/>
</dbReference>
<dbReference type="AlphaFoldDB" id="A0A0A0E9U7"/>
<protein>
    <submittedName>
        <fullName evidence="3">Uncharacterized protein</fullName>
    </submittedName>
</protein>